<feature type="region of interest" description="Disordered" evidence="3">
    <location>
        <begin position="826"/>
        <end position="944"/>
    </location>
</feature>
<name>A0A9P0LUQ8_ACAOB</name>
<evidence type="ECO:0000313" key="7">
    <source>
        <dbReference type="Proteomes" id="UP001152888"/>
    </source>
</evidence>
<feature type="region of interest" description="Disordered" evidence="3">
    <location>
        <begin position="177"/>
        <end position="210"/>
    </location>
</feature>
<feature type="compositionally biased region" description="Acidic residues" evidence="3">
    <location>
        <begin position="738"/>
        <end position="749"/>
    </location>
</feature>
<dbReference type="Gene3D" id="1.20.1270.60">
    <property type="entry name" value="Arfaptin homology (AH) domain/BAR domain"/>
    <property type="match status" value="1"/>
</dbReference>
<dbReference type="Proteomes" id="UP001152888">
    <property type="component" value="Unassembled WGS sequence"/>
</dbReference>
<dbReference type="EMBL" id="CAKOFQ010007383">
    <property type="protein sequence ID" value="CAH1999895.1"/>
    <property type="molecule type" value="Genomic_DNA"/>
</dbReference>
<dbReference type="Gene3D" id="2.30.30.40">
    <property type="entry name" value="SH3 Domains"/>
    <property type="match status" value="1"/>
</dbReference>
<dbReference type="InterPro" id="IPR027267">
    <property type="entry name" value="AH/BAR_dom_sf"/>
</dbReference>
<dbReference type="Pfam" id="PF08397">
    <property type="entry name" value="IMD"/>
    <property type="match status" value="1"/>
</dbReference>
<comment type="caution">
    <text evidence="6">The sequence shown here is derived from an EMBL/GenBank/DDBJ whole genome shotgun (WGS) entry which is preliminary data.</text>
</comment>
<dbReference type="GO" id="GO:0005654">
    <property type="term" value="C:nucleoplasm"/>
    <property type="evidence" value="ECO:0007669"/>
    <property type="project" value="TreeGrafter"/>
</dbReference>
<dbReference type="PROSITE" id="PS51338">
    <property type="entry name" value="IMD"/>
    <property type="match status" value="1"/>
</dbReference>
<evidence type="ECO:0000256" key="2">
    <source>
        <dbReference type="PROSITE-ProRule" id="PRU00192"/>
    </source>
</evidence>
<evidence type="ECO:0000256" key="3">
    <source>
        <dbReference type="SAM" id="MobiDB-lite"/>
    </source>
</evidence>
<feature type="compositionally biased region" description="Basic and acidic residues" evidence="3">
    <location>
        <begin position="914"/>
        <end position="923"/>
    </location>
</feature>
<dbReference type="CDD" id="cd11779">
    <property type="entry name" value="SH3_Irsp53_BAIAP2L"/>
    <property type="match status" value="1"/>
</dbReference>
<dbReference type="GO" id="GO:0051764">
    <property type="term" value="P:actin crosslink formation"/>
    <property type="evidence" value="ECO:0007669"/>
    <property type="project" value="TreeGrafter"/>
</dbReference>
<feature type="compositionally biased region" description="Polar residues" evidence="3">
    <location>
        <begin position="244"/>
        <end position="268"/>
    </location>
</feature>
<evidence type="ECO:0000259" key="4">
    <source>
        <dbReference type="PROSITE" id="PS50002"/>
    </source>
</evidence>
<feature type="region of interest" description="Disordered" evidence="3">
    <location>
        <begin position="728"/>
        <end position="749"/>
    </location>
</feature>
<dbReference type="PROSITE" id="PS50002">
    <property type="entry name" value="SH3"/>
    <property type="match status" value="1"/>
</dbReference>
<dbReference type="GO" id="GO:0030838">
    <property type="term" value="P:positive regulation of actin filament polymerization"/>
    <property type="evidence" value="ECO:0007669"/>
    <property type="project" value="TreeGrafter"/>
</dbReference>
<dbReference type="SUPFAM" id="SSF103657">
    <property type="entry name" value="BAR/IMD domain-like"/>
    <property type="match status" value="1"/>
</dbReference>
<feature type="compositionally biased region" description="Basic and acidic residues" evidence="3">
    <location>
        <begin position="852"/>
        <end position="866"/>
    </location>
</feature>
<organism evidence="6 7">
    <name type="scientific">Acanthoscelides obtectus</name>
    <name type="common">Bean weevil</name>
    <name type="synonym">Bruchus obtectus</name>
    <dbReference type="NCBI Taxonomy" id="200917"/>
    <lineage>
        <taxon>Eukaryota</taxon>
        <taxon>Metazoa</taxon>
        <taxon>Ecdysozoa</taxon>
        <taxon>Arthropoda</taxon>
        <taxon>Hexapoda</taxon>
        <taxon>Insecta</taxon>
        <taxon>Pterygota</taxon>
        <taxon>Neoptera</taxon>
        <taxon>Endopterygota</taxon>
        <taxon>Coleoptera</taxon>
        <taxon>Polyphaga</taxon>
        <taxon>Cucujiformia</taxon>
        <taxon>Chrysomeloidea</taxon>
        <taxon>Chrysomelidae</taxon>
        <taxon>Bruchinae</taxon>
        <taxon>Bruchini</taxon>
        <taxon>Acanthoscelides</taxon>
    </lineage>
</organism>
<dbReference type="Pfam" id="PF14604">
    <property type="entry name" value="SH3_9"/>
    <property type="match status" value="1"/>
</dbReference>
<dbReference type="InterPro" id="IPR027681">
    <property type="entry name" value="IRSp53/IRTKS/Pinkbar"/>
</dbReference>
<feature type="region of interest" description="Disordered" evidence="3">
    <location>
        <begin position="345"/>
        <end position="379"/>
    </location>
</feature>
<feature type="compositionally biased region" description="Basic and acidic residues" evidence="3">
    <location>
        <begin position="930"/>
        <end position="944"/>
    </location>
</feature>
<feature type="compositionally biased region" description="Pro residues" evidence="3">
    <location>
        <begin position="411"/>
        <end position="422"/>
    </location>
</feature>
<evidence type="ECO:0000259" key="5">
    <source>
        <dbReference type="PROSITE" id="PS51338"/>
    </source>
</evidence>
<accession>A0A9P0LUQ8</accession>
<dbReference type="SUPFAM" id="SSF50044">
    <property type="entry name" value="SH3-domain"/>
    <property type="match status" value="1"/>
</dbReference>
<keyword evidence="7" id="KW-1185">Reference proteome</keyword>
<feature type="compositionally biased region" description="Basic residues" evidence="3">
    <location>
        <begin position="432"/>
        <end position="441"/>
    </location>
</feature>
<feature type="compositionally biased region" description="Acidic residues" evidence="3">
    <location>
        <begin position="630"/>
        <end position="641"/>
    </location>
</feature>
<feature type="compositionally biased region" description="Polar residues" evidence="3">
    <location>
        <begin position="826"/>
        <end position="845"/>
    </location>
</feature>
<evidence type="ECO:0000313" key="6">
    <source>
        <dbReference type="EMBL" id="CAH1999895.1"/>
    </source>
</evidence>
<evidence type="ECO:0000256" key="1">
    <source>
        <dbReference type="ARBA" id="ARBA00022443"/>
    </source>
</evidence>
<feature type="domain" description="IMD" evidence="5">
    <location>
        <begin position="1"/>
        <end position="174"/>
    </location>
</feature>
<dbReference type="FunFam" id="2.30.30.40:FF:000188">
    <property type="entry name" value="Insulin receptor tyrosine kinase substrate"/>
    <property type="match status" value="1"/>
</dbReference>
<dbReference type="PANTHER" id="PTHR14206">
    <property type="entry name" value="BRAIN-SPECIFIC ANGIOGENESIS INHIBITOR 1-ASSOCIATED PROTEIN 2"/>
    <property type="match status" value="1"/>
</dbReference>
<dbReference type="InterPro" id="IPR013606">
    <property type="entry name" value="I-BAR_dom"/>
</dbReference>
<dbReference type="GO" id="GO:0005829">
    <property type="term" value="C:cytosol"/>
    <property type="evidence" value="ECO:0007669"/>
    <property type="project" value="TreeGrafter"/>
</dbReference>
<dbReference type="PANTHER" id="PTHR14206:SF7">
    <property type="entry name" value="INSULIN RECEPTOR SUBSTRATE 53 KDA, ISOFORM A"/>
    <property type="match status" value="1"/>
</dbReference>
<protein>
    <submittedName>
        <fullName evidence="6">Uncharacterized protein</fullName>
    </submittedName>
</protein>
<dbReference type="InterPro" id="IPR001452">
    <property type="entry name" value="SH3_domain"/>
</dbReference>
<feature type="compositionally biased region" description="Basic and acidic residues" evidence="3">
    <location>
        <begin position="885"/>
        <end position="895"/>
    </location>
</feature>
<feature type="region of interest" description="Disordered" evidence="3">
    <location>
        <begin position="244"/>
        <end position="273"/>
    </location>
</feature>
<feature type="domain" description="SH3" evidence="4">
    <location>
        <begin position="275"/>
        <end position="336"/>
    </location>
</feature>
<proteinExistence type="predicted"/>
<dbReference type="InterPro" id="IPR036028">
    <property type="entry name" value="SH3-like_dom_sf"/>
</dbReference>
<feature type="compositionally biased region" description="Low complexity" evidence="3">
    <location>
        <begin position="642"/>
        <end position="651"/>
    </location>
</feature>
<feature type="compositionally biased region" description="Low complexity" evidence="3">
    <location>
        <begin position="362"/>
        <end position="378"/>
    </location>
</feature>
<gene>
    <name evidence="6" type="ORF">ACAOBT_LOCUS25237</name>
</gene>
<dbReference type="OrthoDB" id="3800937at2759"/>
<dbReference type="GO" id="GO:0007009">
    <property type="term" value="P:plasma membrane organization"/>
    <property type="evidence" value="ECO:0007669"/>
    <property type="project" value="InterPro"/>
</dbReference>
<feature type="compositionally biased region" description="Polar residues" evidence="3">
    <location>
        <begin position="449"/>
        <end position="473"/>
    </location>
</feature>
<dbReference type="AlphaFoldDB" id="A0A9P0LUQ8"/>
<dbReference type="SMART" id="SM00326">
    <property type="entry name" value="SH3"/>
    <property type="match status" value="1"/>
</dbReference>
<feature type="region of interest" description="Disordered" evidence="3">
    <location>
        <begin position="407"/>
        <end position="527"/>
    </location>
</feature>
<dbReference type="GO" id="GO:0051017">
    <property type="term" value="P:actin filament bundle assembly"/>
    <property type="evidence" value="ECO:0007669"/>
    <property type="project" value="TreeGrafter"/>
</dbReference>
<feature type="region of interest" description="Disordered" evidence="3">
    <location>
        <begin position="623"/>
        <end position="690"/>
    </location>
</feature>
<feature type="compositionally biased region" description="Polar residues" evidence="3">
    <location>
        <begin position="481"/>
        <end position="500"/>
    </location>
</feature>
<reference evidence="6" key="1">
    <citation type="submission" date="2022-03" db="EMBL/GenBank/DDBJ databases">
        <authorList>
            <person name="Sayadi A."/>
        </authorList>
    </citation>
    <scope>NUCLEOTIDE SEQUENCE</scope>
</reference>
<sequence length="975" mass="111362">MKIVEVYKEIQEQQVNILKAFYVDLLVPLETNLEKDTKVIQSERKRFVQQHKQRLDTYIKTTALMKKQRKKVRGSGKSELAMDKELKNMKLLEIEKSKLDLFYEQSLKNAMTQERRRYGFVLERQCSLSKHYLSYYTYGMEAFSKNIDQWSEVAKTRETLPKSGESLFSSRLGQMTSWQDGGGGTGDDVYSNPRSGNFDEDSMSMNSQLRKTKSVDASCLDIRSMDDAGSPVSTLYRARSEYNLKSSAHSPTQENGSSAYHSKSSSTDRQSHTPWHAQIVRAMYAYLSSGENQLSFHEGDLVALIGERNKGWQFGENLRTQCTGWFPLAYTEIMNEPILSPVHTNDVGGYSDRNGISHEDNGGTTPTTSSGAPSGNSTLEQAYNTRKFGDSLHRFHANAKQIRRAVGSNSIPPPAAPAPEPKQSPSSNKKSGQQHRSRTRSTKMEHQSDSNSMPSPHSGGIKTSLSAFNLSNGRSDRGSGPPNSQEKGGQTALHGSNDSGFSVDPRQQPEVDYSDDEVTQQKRNPSRRRIIRQIEENNNVQNTATINRRSNTLKQARSQVNLVENNILSDNPQDLTKDSKTLIKRSKSFWKFGKNSSSTEILEGMALWKHKDLINVKLEAARNNKKDSMEEQTSDGDESSDSDTINNNNINDGHHSSGKNSSTMEPKVKERSYQQQKRMNEKSYSPRASEINANDNFKMVSDYNKCFHEDDDDGLMLKTINRKKIVQQYANSSSGSDSETESDVTTDDPYDCIIVNDQKITKTKSEKNYFPNVSEIGRKLEEFSKYNNKKNIIQEKNNMNIIMYRSRDSSDDIIPYGEKRNTFKTFQMESQNETKQQEETYYNESTIKRNKNKDIQDYQDEWESKSKMTKSRNRSSYESIDSENDNERHSKSERISKHKQYYDSNTEDGLSDSNKGRQTMEKNKSKKHNSKYEDRSSREYDDDTLKQRYLKNGNMYGPWYDLWGLDSTGEVQNKQ</sequence>
<keyword evidence="1 2" id="KW-0728">SH3 domain</keyword>